<protein>
    <recommendedName>
        <fullName evidence="5">Secreted protein</fullName>
    </recommendedName>
</protein>
<dbReference type="EMBL" id="LAZP02000436">
    <property type="protein sequence ID" value="PFH57243.1"/>
    <property type="molecule type" value="Genomic_DNA"/>
</dbReference>
<reference evidence="3 4" key="2">
    <citation type="journal article" date="2017" name="Sci. Rep.">
        <title>Ant-infecting Ophiocordyceps genomes reveal a high diversity of potential behavioral manipulation genes and a possible major role for enterotoxins.</title>
        <authorList>
            <person name="de Bekker C."/>
            <person name="Ohm R.A."/>
            <person name="Evans H.C."/>
            <person name="Brachmann A."/>
            <person name="Hughes D.P."/>
        </authorList>
    </citation>
    <scope>NUCLEOTIDE SEQUENCE [LARGE SCALE GENOMIC DNA]</scope>
    <source>
        <strain evidence="3 4">SC16a</strain>
    </source>
</reference>
<evidence type="ECO:0000256" key="1">
    <source>
        <dbReference type="SAM" id="MobiDB-lite"/>
    </source>
</evidence>
<gene>
    <name evidence="3" type="ORF">XA68_15330</name>
</gene>
<dbReference type="AlphaFoldDB" id="A0A2A9P8M0"/>
<feature type="chain" id="PRO_5012631658" description="Secreted protein" evidence="2">
    <location>
        <begin position="22"/>
        <end position="83"/>
    </location>
</feature>
<feature type="region of interest" description="Disordered" evidence="1">
    <location>
        <begin position="23"/>
        <end position="52"/>
    </location>
</feature>
<organism evidence="3 4">
    <name type="scientific">Ophiocordyceps unilateralis</name>
    <name type="common">Zombie-ant fungus</name>
    <name type="synonym">Torrubia unilateralis</name>
    <dbReference type="NCBI Taxonomy" id="268505"/>
    <lineage>
        <taxon>Eukaryota</taxon>
        <taxon>Fungi</taxon>
        <taxon>Dikarya</taxon>
        <taxon>Ascomycota</taxon>
        <taxon>Pezizomycotina</taxon>
        <taxon>Sordariomycetes</taxon>
        <taxon>Hypocreomycetidae</taxon>
        <taxon>Hypocreales</taxon>
        <taxon>Ophiocordycipitaceae</taxon>
        <taxon>Ophiocordyceps</taxon>
    </lineage>
</organism>
<evidence type="ECO:0000313" key="3">
    <source>
        <dbReference type="EMBL" id="PFH57243.1"/>
    </source>
</evidence>
<keyword evidence="4" id="KW-1185">Reference proteome</keyword>
<evidence type="ECO:0000313" key="4">
    <source>
        <dbReference type="Proteomes" id="UP000037136"/>
    </source>
</evidence>
<feature type="signal peptide" evidence="2">
    <location>
        <begin position="1"/>
        <end position="21"/>
    </location>
</feature>
<keyword evidence="2" id="KW-0732">Signal</keyword>
<proteinExistence type="predicted"/>
<name>A0A2A9P8M0_OPHUN</name>
<evidence type="ECO:0000256" key="2">
    <source>
        <dbReference type="SAM" id="SignalP"/>
    </source>
</evidence>
<comment type="caution">
    <text evidence="3">The sequence shown here is derived from an EMBL/GenBank/DDBJ whole genome shotgun (WGS) entry which is preliminary data.</text>
</comment>
<accession>A0A2A9P8M0</accession>
<evidence type="ECO:0008006" key="5">
    <source>
        <dbReference type="Google" id="ProtNLM"/>
    </source>
</evidence>
<sequence>MRASASVILASLAIFTQAVAGRSVQTPQQLDKRSPWKGYGPGNLGHDHDHDHNTIIQKDSNPDECKRSPECPACASLASKCCQ</sequence>
<dbReference type="Proteomes" id="UP000037136">
    <property type="component" value="Unassembled WGS sequence"/>
</dbReference>
<reference evidence="3 4" key="1">
    <citation type="journal article" date="2015" name="BMC Genomics">
        <title>Gene expression during zombie ant biting behavior reflects the complexity underlying fungal parasitic behavioral manipulation.</title>
        <authorList>
            <person name="de Bekker C."/>
            <person name="Ohm R.A."/>
            <person name="Loreto R.G."/>
            <person name="Sebastian A."/>
            <person name="Albert I."/>
            <person name="Merrow M."/>
            <person name="Brachmann A."/>
            <person name="Hughes D.P."/>
        </authorList>
    </citation>
    <scope>NUCLEOTIDE SEQUENCE [LARGE SCALE GENOMIC DNA]</scope>
    <source>
        <strain evidence="3 4">SC16a</strain>
    </source>
</reference>